<accession>A0ABV3BNZ4</accession>
<dbReference type="Proteomes" id="UP001551176">
    <property type="component" value="Unassembled WGS sequence"/>
</dbReference>
<keyword evidence="3" id="KW-1185">Reference proteome</keyword>
<sequence>MTALVELQGGRPEWDRARQRIQELDWPCQELSPKERRTVRRAFGPDAESSEFWWVKVPVTGSSWRADREAAWQVAELSRSTQAVLYGRLFRRDETDRVIEPEWQVYSAGHRAENAAAPGFRRRRRAVMRWGATHTGLLDVRVRIHAGKDAALHLARHLRTDGPRADVGVRPLDGRGRVGTLQYREDALNRALALFGVPLLAMALFLTSAQRVRPTVAAMCWFLAVVCAVPAWWTAFTLPAARTKLGCLAACVVATLVAAVYALGIPGLVDGVEPRSAWVVAGIAFYVTGLILLGRRWRWQVLAVTVLPLLATLLVAALPLTGRILQDGYADELSLTPEETAVSGAYQLAAAVKLLWPTLAAIFLVAAAWGVLRYFHFIRPRSLTAGTLAVLTLILAMLTASEWTLASPRQASVKLKQAADRRTEAPPYFGISADWTCVRPTVPARALNERGGTLSPRTPYLSFGVAEGNVVLWNASAGRPLRVPAEQVKLLPAGRPGRSCTA</sequence>
<dbReference type="EMBL" id="JBEYXV010000009">
    <property type="protein sequence ID" value="MEU6822734.1"/>
    <property type="molecule type" value="Genomic_DNA"/>
</dbReference>
<feature type="transmembrane region" description="Helical" evidence="1">
    <location>
        <begin position="301"/>
        <end position="325"/>
    </location>
</feature>
<protein>
    <submittedName>
        <fullName evidence="2">Uncharacterized protein</fullName>
    </submittedName>
</protein>
<comment type="caution">
    <text evidence="2">The sequence shown here is derived from an EMBL/GenBank/DDBJ whole genome shotgun (WGS) entry which is preliminary data.</text>
</comment>
<reference evidence="2 3" key="1">
    <citation type="submission" date="2024-06" db="EMBL/GenBank/DDBJ databases">
        <title>The Natural Products Discovery Center: Release of the First 8490 Sequenced Strains for Exploring Actinobacteria Biosynthetic Diversity.</title>
        <authorList>
            <person name="Kalkreuter E."/>
            <person name="Kautsar S.A."/>
            <person name="Yang D."/>
            <person name="Bader C.D."/>
            <person name="Teijaro C.N."/>
            <person name="Fluegel L."/>
            <person name="Davis C.M."/>
            <person name="Simpson J.R."/>
            <person name="Lauterbach L."/>
            <person name="Steele A.D."/>
            <person name="Gui C."/>
            <person name="Meng S."/>
            <person name="Li G."/>
            <person name="Viehrig K."/>
            <person name="Ye F."/>
            <person name="Su P."/>
            <person name="Kiefer A.F."/>
            <person name="Nichols A."/>
            <person name="Cepeda A.J."/>
            <person name="Yan W."/>
            <person name="Fan B."/>
            <person name="Jiang Y."/>
            <person name="Adhikari A."/>
            <person name="Zheng C.-J."/>
            <person name="Schuster L."/>
            <person name="Cowan T.M."/>
            <person name="Smanski M.J."/>
            <person name="Chevrette M.G."/>
            <person name="De Carvalho L.P.S."/>
            <person name="Shen B."/>
        </authorList>
    </citation>
    <scope>NUCLEOTIDE SEQUENCE [LARGE SCALE GENOMIC DNA]</scope>
    <source>
        <strain evidence="2 3">NPDC046838</strain>
    </source>
</reference>
<feature type="transmembrane region" description="Helical" evidence="1">
    <location>
        <begin position="215"/>
        <end position="233"/>
    </location>
</feature>
<evidence type="ECO:0000313" key="2">
    <source>
        <dbReference type="EMBL" id="MEU6822734.1"/>
    </source>
</evidence>
<proteinExistence type="predicted"/>
<keyword evidence="1" id="KW-0812">Transmembrane</keyword>
<feature type="transmembrane region" description="Helical" evidence="1">
    <location>
        <begin position="345"/>
        <end position="371"/>
    </location>
</feature>
<gene>
    <name evidence="2" type="ORF">ABZ921_19070</name>
</gene>
<feature type="transmembrane region" description="Helical" evidence="1">
    <location>
        <begin position="245"/>
        <end position="264"/>
    </location>
</feature>
<organism evidence="2 3">
    <name type="scientific">Streptomyces atriruber</name>
    <dbReference type="NCBI Taxonomy" id="545121"/>
    <lineage>
        <taxon>Bacteria</taxon>
        <taxon>Bacillati</taxon>
        <taxon>Actinomycetota</taxon>
        <taxon>Actinomycetes</taxon>
        <taxon>Kitasatosporales</taxon>
        <taxon>Streptomycetaceae</taxon>
        <taxon>Streptomyces</taxon>
    </lineage>
</organism>
<evidence type="ECO:0000256" key="1">
    <source>
        <dbReference type="SAM" id="Phobius"/>
    </source>
</evidence>
<name>A0ABV3BNZ4_9ACTN</name>
<keyword evidence="1" id="KW-0472">Membrane</keyword>
<evidence type="ECO:0000313" key="3">
    <source>
        <dbReference type="Proteomes" id="UP001551176"/>
    </source>
</evidence>
<keyword evidence="1" id="KW-1133">Transmembrane helix</keyword>
<feature type="transmembrane region" description="Helical" evidence="1">
    <location>
        <begin position="383"/>
        <end position="406"/>
    </location>
</feature>
<feature type="transmembrane region" description="Helical" evidence="1">
    <location>
        <begin position="191"/>
        <end position="209"/>
    </location>
</feature>
<feature type="transmembrane region" description="Helical" evidence="1">
    <location>
        <begin position="276"/>
        <end position="294"/>
    </location>
</feature>
<dbReference type="RefSeq" id="WP_359350342.1">
    <property type="nucleotide sequence ID" value="NZ_JBEYXV010000009.1"/>
</dbReference>